<name>W0A732_9SPHN</name>
<dbReference type="Proteomes" id="UP000018851">
    <property type="component" value="Chromosome"/>
</dbReference>
<organism evidence="1 2">
    <name type="scientific">Sphingomonas sanxanigenens DSM 19645 = NX02</name>
    <dbReference type="NCBI Taxonomy" id="1123269"/>
    <lineage>
        <taxon>Bacteria</taxon>
        <taxon>Pseudomonadati</taxon>
        <taxon>Pseudomonadota</taxon>
        <taxon>Alphaproteobacteria</taxon>
        <taxon>Sphingomonadales</taxon>
        <taxon>Sphingomonadaceae</taxon>
        <taxon>Sphingomonas</taxon>
    </lineage>
</organism>
<evidence type="ECO:0000313" key="2">
    <source>
        <dbReference type="Proteomes" id="UP000018851"/>
    </source>
</evidence>
<sequence>MPPGSDDDLRQILTAIRSDEQQYGSRNRRRRLRIHLGMPIIRMLSRKLVLRQWAPKHVAVTALAADAMKA</sequence>
<dbReference type="EMBL" id="CP006644">
    <property type="protein sequence ID" value="AHE53744.1"/>
    <property type="molecule type" value="Genomic_DNA"/>
</dbReference>
<keyword evidence="2" id="KW-1185">Reference proteome</keyword>
<evidence type="ECO:0000313" key="1">
    <source>
        <dbReference type="EMBL" id="AHE53744.1"/>
    </source>
</evidence>
<accession>W0A732</accession>
<proteinExistence type="predicted"/>
<gene>
    <name evidence="1" type="ORF">NX02_10135</name>
</gene>
<reference evidence="1 2" key="1">
    <citation type="submission" date="2013-07" db="EMBL/GenBank/DDBJ databases">
        <title>Completed genome of Sphingomonas sanxanigenens NX02.</title>
        <authorList>
            <person name="Ma T."/>
            <person name="Huang H."/>
            <person name="Wu M."/>
            <person name="Li X."/>
            <person name="Li G."/>
        </authorList>
    </citation>
    <scope>NUCLEOTIDE SEQUENCE [LARGE SCALE GENOMIC DNA]</scope>
    <source>
        <strain evidence="1 2">NX02</strain>
    </source>
</reference>
<dbReference type="HOGENOM" id="CLU_2755816_0_0_5"/>
<protein>
    <submittedName>
        <fullName evidence="1">Uncharacterized protein</fullName>
    </submittedName>
</protein>
<dbReference type="AlphaFoldDB" id="W0A732"/>
<dbReference type="KEGG" id="ssan:NX02_10135"/>
<dbReference type="STRING" id="1123269.NX02_10135"/>